<feature type="transmembrane region" description="Helical" evidence="1">
    <location>
        <begin position="51"/>
        <end position="70"/>
    </location>
</feature>
<feature type="transmembrane region" description="Helical" evidence="1">
    <location>
        <begin position="183"/>
        <end position="203"/>
    </location>
</feature>
<feature type="transmembrane region" description="Helical" evidence="1">
    <location>
        <begin position="157"/>
        <end position="177"/>
    </location>
</feature>
<evidence type="ECO:0000313" key="2">
    <source>
        <dbReference type="EMBL" id="MFD0998024.1"/>
    </source>
</evidence>
<reference evidence="3" key="1">
    <citation type="journal article" date="2019" name="Int. J. Syst. Evol. Microbiol.">
        <title>The Global Catalogue of Microorganisms (GCM) 10K type strain sequencing project: providing services to taxonomists for standard genome sequencing and annotation.</title>
        <authorList>
            <consortium name="The Broad Institute Genomics Platform"/>
            <consortium name="The Broad Institute Genome Sequencing Center for Infectious Disease"/>
            <person name="Wu L."/>
            <person name="Ma J."/>
        </authorList>
    </citation>
    <scope>NUCLEOTIDE SEQUENCE [LARGE SCALE GENOMIC DNA]</scope>
    <source>
        <strain evidence="3">CCUG 58938</strain>
    </source>
</reference>
<evidence type="ECO:0000313" key="3">
    <source>
        <dbReference type="Proteomes" id="UP001597112"/>
    </source>
</evidence>
<evidence type="ECO:0000256" key="1">
    <source>
        <dbReference type="SAM" id="Phobius"/>
    </source>
</evidence>
<name>A0ABW3JW17_9BACT</name>
<protein>
    <recommendedName>
        <fullName evidence="4">PH domain-containing protein</fullName>
    </recommendedName>
</protein>
<comment type="caution">
    <text evidence="2">The sequence shown here is derived from an EMBL/GenBank/DDBJ whole genome shotgun (WGS) entry which is preliminary data.</text>
</comment>
<proteinExistence type="predicted"/>
<organism evidence="2 3">
    <name type="scientific">Ohtaekwangia kribbensis</name>
    <dbReference type="NCBI Taxonomy" id="688913"/>
    <lineage>
        <taxon>Bacteria</taxon>
        <taxon>Pseudomonadati</taxon>
        <taxon>Bacteroidota</taxon>
        <taxon>Cytophagia</taxon>
        <taxon>Cytophagales</taxon>
        <taxon>Fulvivirgaceae</taxon>
        <taxon>Ohtaekwangia</taxon>
    </lineage>
</organism>
<dbReference type="Proteomes" id="UP001597112">
    <property type="component" value="Unassembled WGS sequence"/>
</dbReference>
<keyword evidence="1" id="KW-1133">Transmembrane helix</keyword>
<feature type="transmembrane region" description="Helical" evidence="1">
    <location>
        <begin position="215"/>
        <end position="233"/>
    </location>
</feature>
<dbReference type="EMBL" id="JBHTKA010000001">
    <property type="protein sequence ID" value="MFD0998024.1"/>
    <property type="molecule type" value="Genomic_DNA"/>
</dbReference>
<keyword evidence="1" id="KW-0472">Membrane</keyword>
<accession>A0ABW3JW17</accession>
<sequence length="237" mass="26741">MKVYKNNPDGFKEIRVKMLFIFIPLLLIMLIAGSWAGFIDVDANEISPSSFVSAILFVVIFAFTFTRNLAKQRKIFKSYLLMIDDEVIVREQEMMPTISLRKDTIKEIVKCKNGNILIKGQTRQDVIIVSNNIANREALESDLHALMEVKVQAGKSILEKMALFIAPALLGLMAAIIVSTNKYLVLISAVIVTITFGWTLYEIQINKNIDVKTRRSSWAMIIVILVIIAIAYSKVLN</sequence>
<keyword evidence="3" id="KW-1185">Reference proteome</keyword>
<gene>
    <name evidence="2" type="ORF">ACFQ21_01860</name>
</gene>
<keyword evidence="1" id="KW-0812">Transmembrane</keyword>
<dbReference type="RefSeq" id="WP_377574000.1">
    <property type="nucleotide sequence ID" value="NZ_JBHTKA010000001.1"/>
</dbReference>
<evidence type="ECO:0008006" key="4">
    <source>
        <dbReference type="Google" id="ProtNLM"/>
    </source>
</evidence>
<feature type="transmembrane region" description="Helical" evidence="1">
    <location>
        <begin position="20"/>
        <end position="39"/>
    </location>
</feature>